<keyword evidence="4" id="KW-0276">Fatty acid metabolism</keyword>
<dbReference type="PANTHER" id="PTHR43981">
    <property type="entry name" value="ENOYL-[ACYL-CARRIER-PROTEIN] REDUCTASE, MITOCHONDRIAL"/>
    <property type="match status" value="1"/>
</dbReference>
<keyword evidence="15" id="KW-1185">Reference proteome</keyword>
<evidence type="ECO:0000313" key="15">
    <source>
        <dbReference type="Proteomes" id="UP000290900"/>
    </source>
</evidence>
<sequence>MSTIRARAIVYSKYGEPIDVIKTHSYDLPAPESLKDDQVLLQTLAAPLNPSDINQIQGVYPSRPPISINSLPGLKEASAVSGNEGVFKVLGAGSAVANLKPGDWVIPHNVNYGTWTSHSLSAEKDLLKIPNTIPLKQAATMAVNTSSAYLMLTHFVDLKKGDWFIQNGGNSQVGRCAIQIAKQKGINSISIVRNRPNLKELVDELTALGATHVITEDDNGSRDFGKTIKEWTDGKSISLGMNCVGGSSVSGLSRKLGKNATLVTYGGMSMKPVTLPTSLFIFKNLKAVGFWITEMTKEDPSLRSEVIEEVLKLIESGSLADIHCTLNKIVNDKVSDEQFTESFKQGLIDSKTKGKQIMIFE</sequence>
<feature type="domain" description="Enoyl reductase (ER)" evidence="13">
    <location>
        <begin position="19"/>
        <end position="358"/>
    </location>
</feature>
<evidence type="ECO:0000256" key="9">
    <source>
        <dbReference type="ARBA" id="ARBA00023128"/>
    </source>
</evidence>
<evidence type="ECO:0000256" key="6">
    <source>
        <dbReference type="ARBA" id="ARBA00022946"/>
    </source>
</evidence>
<evidence type="ECO:0000313" key="14">
    <source>
        <dbReference type="EMBL" id="VEU19801.1"/>
    </source>
</evidence>
<evidence type="ECO:0000256" key="1">
    <source>
        <dbReference type="ARBA" id="ARBA00004173"/>
    </source>
</evidence>
<dbReference type="OrthoDB" id="7482721at2759"/>
<dbReference type="GO" id="GO:0141148">
    <property type="term" value="F:enoyl-[acyl-carrier-protein] reductase (NADPH) activity"/>
    <property type="evidence" value="ECO:0007669"/>
    <property type="project" value="UniProtKB-EC"/>
</dbReference>
<dbReference type="SMART" id="SM00829">
    <property type="entry name" value="PKS_ER"/>
    <property type="match status" value="1"/>
</dbReference>
<evidence type="ECO:0000256" key="4">
    <source>
        <dbReference type="ARBA" id="ARBA00022832"/>
    </source>
</evidence>
<dbReference type="InterPro" id="IPR051034">
    <property type="entry name" value="Mito_Enoyl-ACP_Reductase"/>
</dbReference>
<keyword evidence="7" id="KW-0560">Oxidoreductase</keyword>
<name>A0A448YFX0_BRENA</name>
<keyword evidence="3" id="KW-0444">Lipid biosynthesis</keyword>
<proteinExistence type="inferred from homology"/>
<dbReference type="InterPro" id="IPR020843">
    <property type="entry name" value="ER"/>
</dbReference>
<evidence type="ECO:0000256" key="3">
    <source>
        <dbReference type="ARBA" id="ARBA00022516"/>
    </source>
</evidence>
<dbReference type="STRING" id="13370.A0A448YFX0"/>
<keyword evidence="9" id="KW-0496">Mitochondrion</keyword>
<organism evidence="14 15">
    <name type="scientific">Brettanomyces naardenensis</name>
    <name type="common">Yeast</name>
    <dbReference type="NCBI Taxonomy" id="13370"/>
    <lineage>
        <taxon>Eukaryota</taxon>
        <taxon>Fungi</taxon>
        <taxon>Dikarya</taxon>
        <taxon>Ascomycota</taxon>
        <taxon>Saccharomycotina</taxon>
        <taxon>Pichiomycetes</taxon>
        <taxon>Pichiales</taxon>
        <taxon>Pichiaceae</taxon>
        <taxon>Brettanomyces</taxon>
    </lineage>
</organism>
<keyword evidence="6" id="KW-0809">Transit peptide</keyword>
<dbReference type="InterPro" id="IPR036291">
    <property type="entry name" value="NAD(P)-bd_dom_sf"/>
</dbReference>
<keyword evidence="8" id="KW-0443">Lipid metabolism</keyword>
<protein>
    <recommendedName>
        <fullName evidence="11">enoyl-[acyl-carrier-protein] reductase</fullName>
        <ecNumber evidence="11">1.3.1.104</ecNumber>
    </recommendedName>
</protein>
<evidence type="ECO:0000256" key="7">
    <source>
        <dbReference type="ARBA" id="ARBA00023002"/>
    </source>
</evidence>
<dbReference type="SUPFAM" id="SSF51735">
    <property type="entry name" value="NAD(P)-binding Rossmann-fold domains"/>
    <property type="match status" value="1"/>
</dbReference>
<keyword evidence="5" id="KW-0521">NADP</keyword>
<dbReference type="CDD" id="cd08290">
    <property type="entry name" value="ETR"/>
    <property type="match status" value="1"/>
</dbReference>
<dbReference type="Pfam" id="PF00107">
    <property type="entry name" value="ADH_zinc_N"/>
    <property type="match status" value="1"/>
</dbReference>
<comment type="similarity">
    <text evidence="2">Belongs to the zinc-containing alcohol dehydrogenase family. Quinone oxidoreductase subfamily.</text>
</comment>
<evidence type="ECO:0000259" key="13">
    <source>
        <dbReference type="SMART" id="SM00829"/>
    </source>
</evidence>
<gene>
    <name evidence="14" type="ORF">BRENAR_LOCUS537</name>
</gene>
<dbReference type="Proteomes" id="UP000290900">
    <property type="component" value="Unassembled WGS sequence"/>
</dbReference>
<keyword evidence="10" id="KW-0275">Fatty acid biosynthesis</keyword>
<evidence type="ECO:0000256" key="10">
    <source>
        <dbReference type="ARBA" id="ARBA00023160"/>
    </source>
</evidence>
<reference evidence="14 15" key="1">
    <citation type="submission" date="2018-12" db="EMBL/GenBank/DDBJ databases">
        <authorList>
            <person name="Tiukova I."/>
            <person name="Dainat J."/>
        </authorList>
    </citation>
    <scope>NUCLEOTIDE SEQUENCE [LARGE SCALE GENOMIC DNA]</scope>
</reference>
<dbReference type="InterPro" id="IPR013149">
    <property type="entry name" value="ADH-like_C"/>
</dbReference>
<dbReference type="Pfam" id="PF08240">
    <property type="entry name" value="ADH_N"/>
    <property type="match status" value="1"/>
</dbReference>
<dbReference type="SUPFAM" id="SSF50129">
    <property type="entry name" value="GroES-like"/>
    <property type="match status" value="1"/>
</dbReference>
<evidence type="ECO:0000256" key="12">
    <source>
        <dbReference type="ARBA" id="ARBA00048843"/>
    </source>
</evidence>
<evidence type="ECO:0000256" key="2">
    <source>
        <dbReference type="ARBA" id="ARBA00010371"/>
    </source>
</evidence>
<dbReference type="InParanoid" id="A0A448YFX0"/>
<comment type="subcellular location">
    <subcellularLocation>
        <location evidence="1">Mitochondrion</location>
    </subcellularLocation>
</comment>
<dbReference type="EMBL" id="CAACVR010000001">
    <property type="protein sequence ID" value="VEU19801.1"/>
    <property type="molecule type" value="Genomic_DNA"/>
</dbReference>
<evidence type="ECO:0000256" key="8">
    <source>
        <dbReference type="ARBA" id="ARBA00023098"/>
    </source>
</evidence>
<dbReference type="InterPro" id="IPR011032">
    <property type="entry name" value="GroES-like_sf"/>
</dbReference>
<dbReference type="GO" id="GO:0005739">
    <property type="term" value="C:mitochondrion"/>
    <property type="evidence" value="ECO:0007669"/>
    <property type="project" value="UniProtKB-SubCell"/>
</dbReference>
<dbReference type="PANTHER" id="PTHR43981:SF2">
    <property type="entry name" value="ENOYL-[ACYL-CARRIER-PROTEIN] REDUCTASE, MITOCHONDRIAL"/>
    <property type="match status" value="1"/>
</dbReference>
<evidence type="ECO:0000256" key="11">
    <source>
        <dbReference type="ARBA" id="ARBA00038963"/>
    </source>
</evidence>
<dbReference type="EC" id="1.3.1.104" evidence="11"/>
<accession>A0A448YFX0</accession>
<dbReference type="FunCoup" id="A0A448YFX0">
    <property type="interactions" value="718"/>
</dbReference>
<dbReference type="Gene3D" id="3.40.50.720">
    <property type="entry name" value="NAD(P)-binding Rossmann-like Domain"/>
    <property type="match status" value="1"/>
</dbReference>
<dbReference type="AlphaFoldDB" id="A0A448YFX0"/>
<dbReference type="Gene3D" id="3.90.180.10">
    <property type="entry name" value="Medium-chain alcohol dehydrogenases, catalytic domain"/>
    <property type="match status" value="1"/>
</dbReference>
<dbReference type="GO" id="GO:0006633">
    <property type="term" value="P:fatty acid biosynthetic process"/>
    <property type="evidence" value="ECO:0007669"/>
    <property type="project" value="UniProtKB-KW"/>
</dbReference>
<comment type="catalytic activity">
    <reaction evidence="12">
        <text>a 2,3-saturated acyl-[ACP] + NADP(+) = a (2E)-enoyl-[ACP] + NADPH + H(+)</text>
        <dbReference type="Rhea" id="RHEA:22564"/>
        <dbReference type="Rhea" id="RHEA-COMP:9925"/>
        <dbReference type="Rhea" id="RHEA-COMP:9926"/>
        <dbReference type="ChEBI" id="CHEBI:15378"/>
        <dbReference type="ChEBI" id="CHEBI:57783"/>
        <dbReference type="ChEBI" id="CHEBI:58349"/>
        <dbReference type="ChEBI" id="CHEBI:78784"/>
        <dbReference type="ChEBI" id="CHEBI:78785"/>
        <dbReference type="EC" id="1.3.1.104"/>
    </reaction>
</comment>
<evidence type="ECO:0000256" key="5">
    <source>
        <dbReference type="ARBA" id="ARBA00022857"/>
    </source>
</evidence>
<dbReference type="InterPro" id="IPR013154">
    <property type="entry name" value="ADH-like_N"/>
</dbReference>
<dbReference type="FunFam" id="3.40.50.720:FF:000112">
    <property type="entry name" value="Enoyl-[acyl-carrier-protein] reductase 1, mitochondrial"/>
    <property type="match status" value="1"/>
</dbReference>